<name>A0A832H5B6_9CYAN</name>
<accession>A0A832H5B6</accession>
<comment type="caution">
    <text evidence="1">The sequence shown here is derived from an EMBL/GenBank/DDBJ whole genome shotgun (WGS) entry which is preliminary data.</text>
</comment>
<protein>
    <submittedName>
        <fullName evidence="1">Uncharacterized protein</fullName>
    </submittedName>
</protein>
<proteinExistence type="predicted"/>
<organism evidence="1">
    <name type="scientific">Oscillatoriales cyanobacterium SpSt-402</name>
    <dbReference type="NCBI Taxonomy" id="2282168"/>
    <lineage>
        <taxon>Bacteria</taxon>
        <taxon>Bacillati</taxon>
        <taxon>Cyanobacteriota</taxon>
        <taxon>Cyanophyceae</taxon>
        <taxon>Oscillatoriophycideae</taxon>
        <taxon>Oscillatoriales</taxon>
    </lineage>
</organism>
<sequence>MLTLRCQSCKSSNLEIRQGTPPHYASLCCCDCDRFVRWLSQYQAKTFQRHLPTAQEPGALEQLNLLEGGEL</sequence>
<dbReference type="AlphaFoldDB" id="A0A832H5B6"/>
<gene>
    <name evidence="1" type="ORF">ENR47_09810</name>
</gene>
<dbReference type="EMBL" id="DSRD01000612">
    <property type="protein sequence ID" value="HGW94562.1"/>
    <property type="molecule type" value="Genomic_DNA"/>
</dbReference>
<reference evidence="1" key="1">
    <citation type="journal article" date="2020" name="mSystems">
        <title>Genome- and Community-Level Interaction Insights into Carbon Utilization and Element Cycling Functions of Hydrothermarchaeota in Hydrothermal Sediment.</title>
        <authorList>
            <person name="Zhou Z."/>
            <person name="Liu Y."/>
            <person name="Xu W."/>
            <person name="Pan J."/>
            <person name="Luo Z.H."/>
            <person name="Li M."/>
        </authorList>
    </citation>
    <scope>NUCLEOTIDE SEQUENCE [LARGE SCALE GENOMIC DNA]</scope>
    <source>
        <strain evidence="1">SpSt-402</strain>
    </source>
</reference>
<evidence type="ECO:0000313" key="1">
    <source>
        <dbReference type="EMBL" id="HGW94562.1"/>
    </source>
</evidence>